<evidence type="ECO:0000256" key="2">
    <source>
        <dbReference type="ARBA" id="ARBA00023043"/>
    </source>
</evidence>
<dbReference type="InterPro" id="IPR051637">
    <property type="entry name" value="Ank_repeat_dom-contain_49"/>
</dbReference>
<evidence type="ECO:0000313" key="6">
    <source>
        <dbReference type="Proteomes" id="UP001589589"/>
    </source>
</evidence>
<dbReference type="EMBL" id="JBHMEX010000036">
    <property type="protein sequence ID" value="MFB9064798.1"/>
    <property type="molecule type" value="Genomic_DNA"/>
</dbReference>
<feature type="chain" id="PRO_5046279071" evidence="4">
    <location>
        <begin position="22"/>
        <end position="130"/>
    </location>
</feature>
<comment type="caution">
    <text evidence="5">The sequence shown here is derived from an EMBL/GenBank/DDBJ whole genome shotgun (WGS) entry which is preliminary data.</text>
</comment>
<protein>
    <submittedName>
        <fullName evidence="5">Ankyrin repeat domain-containing protein</fullName>
    </submittedName>
</protein>
<evidence type="ECO:0000313" key="5">
    <source>
        <dbReference type="EMBL" id="MFB9064798.1"/>
    </source>
</evidence>
<organism evidence="5 6">
    <name type="scientific">Flavobacterium branchiarum</name>
    <dbReference type="NCBI Taxonomy" id="1114870"/>
    <lineage>
        <taxon>Bacteria</taxon>
        <taxon>Pseudomonadati</taxon>
        <taxon>Bacteroidota</taxon>
        <taxon>Flavobacteriia</taxon>
        <taxon>Flavobacteriales</taxon>
        <taxon>Flavobacteriaceae</taxon>
        <taxon>Flavobacterium</taxon>
    </lineage>
</organism>
<dbReference type="RefSeq" id="WP_290266371.1">
    <property type="nucleotide sequence ID" value="NZ_JAUFQQ010000005.1"/>
</dbReference>
<dbReference type="PANTHER" id="PTHR24180:SF45">
    <property type="entry name" value="POLY [ADP-RIBOSE] POLYMERASE TANKYRASE"/>
    <property type="match status" value="1"/>
</dbReference>
<evidence type="ECO:0000256" key="3">
    <source>
        <dbReference type="PROSITE-ProRule" id="PRU00023"/>
    </source>
</evidence>
<feature type="repeat" description="ANK" evidence="3">
    <location>
        <begin position="71"/>
        <end position="103"/>
    </location>
</feature>
<gene>
    <name evidence="5" type="ORF">ACFFUQ_12270</name>
</gene>
<evidence type="ECO:0000256" key="4">
    <source>
        <dbReference type="SAM" id="SignalP"/>
    </source>
</evidence>
<evidence type="ECO:0000256" key="1">
    <source>
        <dbReference type="ARBA" id="ARBA00022737"/>
    </source>
</evidence>
<dbReference type="Proteomes" id="UP001589589">
    <property type="component" value="Unassembled WGS sequence"/>
</dbReference>
<keyword evidence="2 3" id="KW-0040">ANK repeat</keyword>
<proteinExistence type="predicted"/>
<sequence>MKKSIVYFGIALVPFLSIAHASGSEFSFHSNYNVVAQSYDRSPLNVAISQGDIETVNRFINYGADLNKIVNGMSPLMTAARYNKVEIIKLLISKGAVLSIENKRGYTALKYAEVSKAKEAVVLLKRILEK</sequence>
<name>A0ABV5FMM2_9FLAO</name>
<dbReference type="InterPro" id="IPR036770">
    <property type="entry name" value="Ankyrin_rpt-contain_sf"/>
</dbReference>
<feature type="repeat" description="ANK" evidence="3">
    <location>
        <begin position="39"/>
        <end position="71"/>
    </location>
</feature>
<dbReference type="InterPro" id="IPR002110">
    <property type="entry name" value="Ankyrin_rpt"/>
</dbReference>
<dbReference type="Gene3D" id="1.25.40.20">
    <property type="entry name" value="Ankyrin repeat-containing domain"/>
    <property type="match status" value="1"/>
</dbReference>
<reference evidence="5 6" key="1">
    <citation type="submission" date="2024-09" db="EMBL/GenBank/DDBJ databases">
        <authorList>
            <person name="Sun Q."/>
            <person name="Mori K."/>
        </authorList>
    </citation>
    <scope>NUCLEOTIDE SEQUENCE [LARGE SCALE GENOMIC DNA]</scope>
    <source>
        <strain evidence="5 6">CECT 7908</strain>
    </source>
</reference>
<keyword evidence="1" id="KW-0677">Repeat</keyword>
<dbReference type="PANTHER" id="PTHR24180">
    <property type="entry name" value="CYCLIN-DEPENDENT KINASE INHIBITOR 2C-RELATED"/>
    <property type="match status" value="1"/>
</dbReference>
<keyword evidence="4" id="KW-0732">Signal</keyword>
<dbReference type="PROSITE" id="PS50088">
    <property type="entry name" value="ANK_REPEAT"/>
    <property type="match status" value="2"/>
</dbReference>
<accession>A0ABV5FMM2</accession>
<feature type="signal peptide" evidence="4">
    <location>
        <begin position="1"/>
        <end position="21"/>
    </location>
</feature>
<dbReference type="SUPFAM" id="SSF48403">
    <property type="entry name" value="Ankyrin repeat"/>
    <property type="match status" value="1"/>
</dbReference>
<keyword evidence="6" id="KW-1185">Reference proteome</keyword>
<dbReference type="PROSITE" id="PS50297">
    <property type="entry name" value="ANK_REP_REGION"/>
    <property type="match status" value="2"/>
</dbReference>
<dbReference type="Pfam" id="PF12796">
    <property type="entry name" value="Ank_2"/>
    <property type="match status" value="1"/>
</dbReference>
<dbReference type="SMART" id="SM00248">
    <property type="entry name" value="ANK"/>
    <property type="match status" value="2"/>
</dbReference>